<evidence type="ECO:0000313" key="5">
    <source>
        <dbReference type="Proteomes" id="UP000031838"/>
    </source>
</evidence>
<dbReference type="Pfam" id="PF00724">
    <property type="entry name" value="Oxidored_FMN"/>
    <property type="match status" value="1"/>
</dbReference>
<keyword evidence="2" id="KW-0560">Oxidoreductase</keyword>
<dbReference type="RefSeq" id="WP_042626854.1">
    <property type="nucleotide sequence ID" value="NZ_CP002581.1"/>
</dbReference>
<keyword evidence="1" id="KW-0285">Flavoprotein</keyword>
<dbReference type="SUPFAM" id="SSF51395">
    <property type="entry name" value="FMN-linked oxidoreductases"/>
    <property type="match status" value="1"/>
</dbReference>
<dbReference type="Proteomes" id="UP000031838">
    <property type="component" value="Chromosome 2"/>
</dbReference>
<dbReference type="PANTHER" id="PTHR43656">
    <property type="entry name" value="BINDING OXIDOREDUCTASE, PUTATIVE (AFU_ORTHOLOGUE AFUA_2G08260)-RELATED"/>
    <property type="match status" value="1"/>
</dbReference>
<dbReference type="KEGG" id="bgp:BGL_2c00660"/>
<dbReference type="PANTHER" id="PTHR43656:SF2">
    <property type="entry name" value="BINDING OXIDOREDUCTASE, PUTATIVE (AFU_ORTHOLOGUE AFUA_2G08260)-RELATED"/>
    <property type="match status" value="1"/>
</dbReference>
<accession>A0A0B6S174</accession>
<evidence type="ECO:0000256" key="1">
    <source>
        <dbReference type="ARBA" id="ARBA00022630"/>
    </source>
</evidence>
<dbReference type="HOGENOM" id="CLU_012153_6_2_4"/>
<dbReference type="Gene3D" id="3.20.20.70">
    <property type="entry name" value="Aldolase class I"/>
    <property type="match status" value="1"/>
</dbReference>
<dbReference type="GO" id="GO:0016491">
    <property type="term" value="F:oxidoreductase activity"/>
    <property type="evidence" value="ECO:0007669"/>
    <property type="project" value="UniProtKB-KW"/>
</dbReference>
<organism evidence="4 5">
    <name type="scientific">Burkholderia plantarii</name>
    <dbReference type="NCBI Taxonomy" id="41899"/>
    <lineage>
        <taxon>Bacteria</taxon>
        <taxon>Pseudomonadati</taxon>
        <taxon>Pseudomonadota</taxon>
        <taxon>Betaproteobacteria</taxon>
        <taxon>Burkholderiales</taxon>
        <taxon>Burkholderiaceae</taxon>
        <taxon>Burkholderia</taxon>
    </lineage>
</organism>
<keyword evidence="5" id="KW-1185">Reference proteome</keyword>
<proteinExistence type="predicted"/>
<name>A0A0B6S174_BURPL</name>
<gene>
    <name evidence="4" type="ORF">BGL_2c00660</name>
</gene>
<dbReference type="AlphaFoldDB" id="A0A0B6S174"/>
<feature type="domain" description="NADH:flavin oxidoreductase/NADH oxidase N-terminal" evidence="3">
    <location>
        <begin position="3"/>
        <end position="338"/>
    </location>
</feature>
<dbReference type="EMBL" id="CP002581">
    <property type="protein sequence ID" value="AJK48164.1"/>
    <property type="molecule type" value="Genomic_DNA"/>
</dbReference>
<reference evidence="4 5" key="2">
    <citation type="journal article" date="2016" name="Appl. Microbiol. Biotechnol.">
        <title>Mutations improving production and secretion of extracellular lipase by Burkholderia glumae PG1.</title>
        <authorList>
            <person name="Knapp A."/>
            <person name="Voget S."/>
            <person name="Gao R."/>
            <person name="Zaburannyi N."/>
            <person name="Krysciak D."/>
            <person name="Breuer M."/>
            <person name="Hauer B."/>
            <person name="Streit W.R."/>
            <person name="Muller R."/>
            <person name="Daniel R."/>
            <person name="Jaeger K.E."/>
        </authorList>
    </citation>
    <scope>NUCLEOTIDE SEQUENCE [LARGE SCALE GENOMIC DNA]</scope>
    <source>
        <strain evidence="4 5">PG1</strain>
    </source>
</reference>
<sequence length="411" mass="44362">MTLFTTLTLPNGTVIPNRLAKAAMEENLADADHAPSAALLRLYRAWADGGAGLVLTGNVMIDRRAMTGPGGVVLEDDRHLERFARWAQVARSGGAQVWMQINHPGRQMPAELGQPTVAPSAVAMDLGAFSNRFRMPVAITDAQIAELVRRFARTAQLAEAAGFNGVQIHAAHGYLLSQFLSPLTNRRDDRWGGPIANRARLLLEVVAAVRAVVGAGFAVSVKLNSADFQRGGFEPDEARQVVAMLGELPVDLIELSGGSYEAPAMQGQARDGRTLAREAYFLEFARDIAAVSRVPLMVTGGIRRRAVAEQVVASGVAMAGIATALSIAPDLPRRWRAGEPLAPALRPVTLKDKALGAMANMAMVKYQLVRLSRGRGTKPDVWPIGALVRQRLANACQVRRYRRWSARGGER</sequence>
<dbReference type="InterPro" id="IPR001155">
    <property type="entry name" value="OxRdtase_FMN_N"/>
</dbReference>
<dbReference type="GO" id="GO:0010181">
    <property type="term" value="F:FMN binding"/>
    <property type="evidence" value="ECO:0007669"/>
    <property type="project" value="InterPro"/>
</dbReference>
<dbReference type="InterPro" id="IPR013785">
    <property type="entry name" value="Aldolase_TIM"/>
</dbReference>
<protein>
    <submittedName>
        <fullName evidence="4">Putative NADH:flavin oxidoreductase/NADH oxidase</fullName>
    </submittedName>
</protein>
<evidence type="ECO:0000259" key="3">
    <source>
        <dbReference type="Pfam" id="PF00724"/>
    </source>
</evidence>
<evidence type="ECO:0000256" key="2">
    <source>
        <dbReference type="ARBA" id="ARBA00023002"/>
    </source>
</evidence>
<evidence type="ECO:0000313" key="4">
    <source>
        <dbReference type="EMBL" id="AJK48164.1"/>
    </source>
</evidence>
<dbReference type="InterPro" id="IPR051799">
    <property type="entry name" value="NADH_flavin_oxidoreductase"/>
</dbReference>
<dbReference type="CDD" id="cd04733">
    <property type="entry name" value="OYE_like_2_FMN"/>
    <property type="match status" value="1"/>
</dbReference>
<reference evidence="5" key="1">
    <citation type="submission" date="2011-03" db="EMBL/GenBank/DDBJ databases">
        <authorList>
            <person name="Voget S."/>
            <person name="Streit W.R."/>
            <person name="Jaeger K.E."/>
            <person name="Daniel R."/>
        </authorList>
    </citation>
    <scope>NUCLEOTIDE SEQUENCE [LARGE SCALE GENOMIC DNA]</scope>
    <source>
        <strain evidence="5">PG1</strain>
    </source>
</reference>